<feature type="coiled-coil region" evidence="1">
    <location>
        <begin position="23"/>
        <end position="169"/>
    </location>
</feature>
<keyword evidence="1" id="KW-0175">Coiled coil</keyword>
<reference evidence="3" key="1">
    <citation type="journal article" date="2018" name="Nat. Microbiol.">
        <title>Leveraging single-cell genomics to expand the fungal tree of life.</title>
        <authorList>
            <person name="Ahrendt S.R."/>
            <person name="Quandt C.A."/>
            <person name="Ciobanu D."/>
            <person name="Clum A."/>
            <person name="Salamov A."/>
            <person name="Andreopoulos B."/>
            <person name="Cheng J.F."/>
            <person name="Woyke T."/>
            <person name="Pelin A."/>
            <person name="Henrissat B."/>
            <person name="Reynolds N.K."/>
            <person name="Benny G.L."/>
            <person name="Smith M.E."/>
            <person name="James T.Y."/>
            <person name="Grigoriev I.V."/>
        </authorList>
    </citation>
    <scope>NUCLEOTIDE SEQUENCE [LARGE SCALE GENOMIC DNA]</scope>
    <source>
        <strain evidence="3">Baker2002</strain>
    </source>
</reference>
<feature type="non-terminal residue" evidence="2">
    <location>
        <position position="1"/>
    </location>
</feature>
<dbReference type="OrthoDB" id="5367584at2759"/>
<feature type="coiled-coil region" evidence="1">
    <location>
        <begin position="197"/>
        <end position="231"/>
    </location>
</feature>
<dbReference type="AlphaFoldDB" id="A0A4P9ZB39"/>
<evidence type="ECO:0000313" key="2">
    <source>
        <dbReference type="EMBL" id="RKP29271.1"/>
    </source>
</evidence>
<keyword evidence="3" id="KW-1185">Reference proteome</keyword>
<organism evidence="2 3">
    <name type="scientific">Metschnikowia bicuspidata</name>
    <dbReference type="NCBI Taxonomy" id="27322"/>
    <lineage>
        <taxon>Eukaryota</taxon>
        <taxon>Fungi</taxon>
        <taxon>Dikarya</taxon>
        <taxon>Ascomycota</taxon>
        <taxon>Saccharomycotina</taxon>
        <taxon>Pichiomycetes</taxon>
        <taxon>Metschnikowiaceae</taxon>
        <taxon>Metschnikowia</taxon>
    </lineage>
</organism>
<protein>
    <submittedName>
        <fullName evidence="2">Uncharacterized protein</fullName>
    </submittedName>
</protein>
<dbReference type="SUPFAM" id="SSF90257">
    <property type="entry name" value="Myosin rod fragments"/>
    <property type="match status" value="1"/>
</dbReference>
<accession>A0A4P9ZB39</accession>
<dbReference type="Proteomes" id="UP000268321">
    <property type="component" value="Unassembled WGS sequence"/>
</dbReference>
<evidence type="ECO:0000313" key="3">
    <source>
        <dbReference type="Proteomes" id="UP000268321"/>
    </source>
</evidence>
<sequence length="240" mass="27984">TVAEKETAQRAVNEKLLLLIEETRNIHNEMAMFEREYKQLQAQLQEKSDQIDELQAQATRLRAQVDALDRLRVAAEAEIHTLRDLVAQLQLDKRDLAAEADALRSQNMEKDEIISGDTKKLGELVVEIDELKKQLAAKSRQHESERPSDMQAQQRISSLQQQIALAQEKTEERIQEVAEQLYHQYSKKHEVKVGQLKRKYEVRLEENKAEMEAQRRKIETLERLLLAESKDKNHLLMLLE</sequence>
<dbReference type="InterPro" id="IPR024312">
    <property type="entry name" value="TACC_fungi"/>
</dbReference>
<name>A0A4P9ZB39_9ASCO</name>
<gene>
    <name evidence="2" type="ORF">METBISCDRAFT_5613</name>
</gene>
<dbReference type="EMBL" id="ML004497">
    <property type="protein sequence ID" value="RKP29271.1"/>
    <property type="molecule type" value="Genomic_DNA"/>
</dbReference>
<dbReference type="Gene3D" id="1.10.287.1490">
    <property type="match status" value="1"/>
</dbReference>
<dbReference type="Pfam" id="PF12709">
    <property type="entry name" value="Fungal_TACC"/>
    <property type="match status" value="1"/>
</dbReference>
<proteinExistence type="predicted"/>
<feature type="non-terminal residue" evidence="2">
    <location>
        <position position="240"/>
    </location>
</feature>
<evidence type="ECO:0000256" key="1">
    <source>
        <dbReference type="SAM" id="Coils"/>
    </source>
</evidence>